<dbReference type="SUPFAM" id="SSF50156">
    <property type="entry name" value="PDZ domain-like"/>
    <property type="match status" value="1"/>
</dbReference>
<dbReference type="InterPro" id="IPR004447">
    <property type="entry name" value="Peptidase_S41A"/>
</dbReference>
<dbReference type="AlphaFoldDB" id="A0A0W8FS42"/>
<proteinExistence type="inferred from homology"/>
<keyword evidence="2 7" id="KW-0645">Protease</keyword>
<dbReference type="Gene3D" id="3.90.226.10">
    <property type="entry name" value="2-enoyl-CoA Hydratase, Chain A, domain 1"/>
    <property type="match status" value="1"/>
</dbReference>
<dbReference type="EMBL" id="LNQE01000919">
    <property type="protein sequence ID" value="KUG23139.1"/>
    <property type="molecule type" value="Genomic_DNA"/>
</dbReference>
<dbReference type="FunFam" id="2.30.42.10:FF:000063">
    <property type="entry name" value="Peptidase, S41 family"/>
    <property type="match status" value="1"/>
</dbReference>
<keyword evidence="3 7" id="KW-0378">Hydrolase</keyword>
<evidence type="ECO:0000259" key="6">
    <source>
        <dbReference type="PROSITE" id="PS50106"/>
    </source>
</evidence>
<dbReference type="InterPro" id="IPR005151">
    <property type="entry name" value="Tail-specific_protease"/>
</dbReference>
<dbReference type="GO" id="GO:0006508">
    <property type="term" value="P:proteolysis"/>
    <property type="evidence" value="ECO:0007669"/>
    <property type="project" value="UniProtKB-KW"/>
</dbReference>
<dbReference type="Gene3D" id="2.30.42.10">
    <property type="match status" value="1"/>
</dbReference>
<dbReference type="Pfam" id="PF00595">
    <property type="entry name" value="PDZ"/>
    <property type="match status" value="1"/>
</dbReference>
<accession>A0A0W8FS42</accession>
<gene>
    <name evidence="7" type="ORF">ASZ90_007066</name>
</gene>
<dbReference type="SUPFAM" id="SSF52096">
    <property type="entry name" value="ClpP/crotonase"/>
    <property type="match status" value="1"/>
</dbReference>
<keyword evidence="4" id="KW-0720">Serine protease</keyword>
<dbReference type="GO" id="GO:0004252">
    <property type="term" value="F:serine-type endopeptidase activity"/>
    <property type="evidence" value="ECO:0007669"/>
    <property type="project" value="UniProtKB-EC"/>
</dbReference>
<reference evidence="7" key="1">
    <citation type="journal article" date="2015" name="Proc. Natl. Acad. Sci. U.S.A.">
        <title>Networks of energetic and metabolic interactions define dynamics in microbial communities.</title>
        <authorList>
            <person name="Embree M."/>
            <person name="Liu J.K."/>
            <person name="Al-Bassam M.M."/>
            <person name="Zengler K."/>
        </authorList>
    </citation>
    <scope>NUCLEOTIDE SEQUENCE</scope>
</reference>
<dbReference type="PANTHER" id="PTHR32060">
    <property type="entry name" value="TAIL-SPECIFIC PROTEASE"/>
    <property type="match status" value="1"/>
</dbReference>
<dbReference type="InterPro" id="IPR001478">
    <property type="entry name" value="PDZ"/>
</dbReference>
<name>A0A0W8FS42_9ZZZZ</name>
<dbReference type="GO" id="GO:0030288">
    <property type="term" value="C:outer membrane-bounded periplasmic space"/>
    <property type="evidence" value="ECO:0007669"/>
    <property type="project" value="TreeGrafter"/>
</dbReference>
<dbReference type="CDD" id="cd06782">
    <property type="entry name" value="cpPDZ_CPP-like"/>
    <property type="match status" value="1"/>
</dbReference>
<dbReference type="InterPro" id="IPR036034">
    <property type="entry name" value="PDZ_sf"/>
</dbReference>
<dbReference type="SMART" id="SM00245">
    <property type="entry name" value="TSPc"/>
    <property type="match status" value="1"/>
</dbReference>
<comment type="similarity">
    <text evidence="1">Belongs to the peptidase S41A family.</text>
</comment>
<evidence type="ECO:0000256" key="1">
    <source>
        <dbReference type="ARBA" id="ARBA00009179"/>
    </source>
</evidence>
<organism evidence="7">
    <name type="scientific">hydrocarbon metagenome</name>
    <dbReference type="NCBI Taxonomy" id="938273"/>
    <lineage>
        <taxon>unclassified sequences</taxon>
        <taxon>metagenomes</taxon>
        <taxon>ecological metagenomes</taxon>
    </lineage>
</organism>
<dbReference type="Pfam" id="PF22694">
    <property type="entry name" value="CtpB_N-like"/>
    <property type="match status" value="1"/>
</dbReference>
<dbReference type="EC" id="3.4.21.102" evidence="7"/>
<protein>
    <submittedName>
        <fullName evidence="7">Carboxyl-terminal protease</fullName>
        <ecNumber evidence="7">3.4.21.102</ecNumber>
    </submittedName>
</protein>
<dbReference type="Pfam" id="PF03572">
    <property type="entry name" value="Peptidase_S41"/>
    <property type="match status" value="1"/>
</dbReference>
<dbReference type="Gene3D" id="3.30.750.44">
    <property type="match status" value="1"/>
</dbReference>
<feature type="domain" description="PDZ" evidence="6">
    <location>
        <begin position="87"/>
        <end position="155"/>
    </location>
</feature>
<feature type="compositionally biased region" description="Basic and acidic residues" evidence="5">
    <location>
        <begin position="385"/>
        <end position="410"/>
    </location>
</feature>
<evidence type="ECO:0000256" key="5">
    <source>
        <dbReference type="SAM" id="MobiDB-lite"/>
    </source>
</evidence>
<sequence length="437" mass="47932">MKKSSTKISLLVIICLGSLLLLGLRNDSSAALDKNIYKGIRTFNEVFDMVQKNYVDDVESPTLIQGAINGMVKALDPHSAFMTPDLYKELEVETQGSFGGIGIEITILKDVLTIVSPIEDTPAYVAGLKSGDQILRIDGKSTKDITIMEAVKKLRGPKDSKVTVTIMREKMSTPKDIVLTRAIIQIKSVKFKTFEDVGYIRIAAFQERTADDLIKALKEVTKKLNPMKGLVLDLRNDPGGLLNQAIEVSDVFLKSGTIVSTRGRTKSMETKATAKDNGNEIICPIVVLVNEGTASAAEIVAGALQDNGRALIVGTQTFGKASVQTVIPLEDGSALKLTTARYYTPKGRSIQAEGIKPDIVVKYIKPKEDDSTAWWEDRVKEKDLKGHIKPTKEDGTKVDEPQTQEEKDPSDLVNDNQLKTAIDILKSWDILKKNVNS</sequence>
<dbReference type="GO" id="GO:0007165">
    <property type="term" value="P:signal transduction"/>
    <property type="evidence" value="ECO:0007669"/>
    <property type="project" value="TreeGrafter"/>
</dbReference>
<dbReference type="PANTHER" id="PTHR32060:SF30">
    <property type="entry name" value="CARBOXY-TERMINAL PROCESSING PROTEASE CTPA"/>
    <property type="match status" value="1"/>
</dbReference>
<dbReference type="SMART" id="SM00228">
    <property type="entry name" value="PDZ"/>
    <property type="match status" value="1"/>
</dbReference>
<evidence type="ECO:0000256" key="2">
    <source>
        <dbReference type="ARBA" id="ARBA00022670"/>
    </source>
</evidence>
<dbReference type="InterPro" id="IPR055210">
    <property type="entry name" value="CtpA/B_N"/>
</dbReference>
<dbReference type="NCBIfam" id="TIGR00225">
    <property type="entry name" value="prc"/>
    <property type="match status" value="1"/>
</dbReference>
<dbReference type="PROSITE" id="PS50106">
    <property type="entry name" value="PDZ"/>
    <property type="match status" value="1"/>
</dbReference>
<evidence type="ECO:0000313" key="7">
    <source>
        <dbReference type="EMBL" id="KUG23139.1"/>
    </source>
</evidence>
<evidence type="ECO:0000256" key="3">
    <source>
        <dbReference type="ARBA" id="ARBA00022801"/>
    </source>
</evidence>
<comment type="caution">
    <text evidence="7">The sequence shown here is derived from an EMBL/GenBank/DDBJ whole genome shotgun (WGS) entry which is preliminary data.</text>
</comment>
<evidence type="ECO:0000256" key="4">
    <source>
        <dbReference type="ARBA" id="ARBA00022825"/>
    </source>
</evidence>
<dbReference type="FunFam" id="3.90.226.10:FF:000029">
    <property type="entry name" value="Peptidase, S41 family"/>
    <property type="match status" value="1"/>
</dbReference>
<dbReference type="InterPro" id="IPR029045">
    <property type="entry name" value="ClpP/crotonase-like_dom_sf"/>
</dbReference>
<feature type="region of interest" description="Disordered" evidence="5">
    <location>
        <begin position="385"/>
        <end position="414"/>
    </location>
</feature>
<dbReference type="CDD" id="cd07560">
    <property type="entry name" value="Peptidase_S41_CPP"/>
    <property type="match status" value="1"/>
</dbReference>